<dbReference type="Proteomes" id="UP000597656">
    <property type="component" value="Unassembled WGS sequence"/>
</dbReference>
<name>A0ABQ2ITK2_9PSEU</name>
<sequence>MDYELDDDPTRIDADVVWAFMSTEAYWGRWRNRTQVELQLANSWRVVGAYRMDTGAMVGFSRAVSDGVALAYLADVFVLADARGSGIGKALIRTMVDEGPGVEFRWILHTADAHGLYQRFGFREPDATCLERPGRHIPVSKPEPRRSWHR</sequence>
<evidence type="ECO:0000313" key="3">
    <source>
        <dbReference type="Proteomes" id="UP000597656"/>
    </source>
</evidence>
<evidence type="ECO:0000259" key="1">
    <source>
        <dbReference type="PROSITE" id="PS51186"/>
    </source>
</evidence>
<proteinExistence type="predicted"/>
<dbReference type="PANTHER" id="PTHR43233:SF1">
    <property type="entry name" value="FAMILY N-ACETYLTRANSFERASE, PUTATIVE (AFU_ORTHOLOGUE AFUA_6G03350)-RELATED"/>
    <property type="match status" value="1"/>
</dbReference>
<reference evidence="3" key="1">
    <citation type="journal article" date="2019" name="Int. J. Syst. Evol. Microbiol.">
        <title>The Global Catalogue of Microorganisms (GCM) 10K type strain sequencing project: providing services to taxonomists for standard genome sequencing and annotation.</title>
        <authorList>
            <consortium name="The Broad Institute Genomics Platform"/>
            <consortium name="The Broad Institute Genome Sequencing Center for Infectious Disease"/>
            <person name="Wu L."/>
            <person name="Ma J."/>
        </authorList>
    </citation>
    <scope>NUCLEOTIDE SEQUENCE [LARGE SCALE GENOMIC DNA]</scope>
    <source>
        <strain evidence="3">CGMCC 4.7319</strain>
    </source>
</reference>
<keyword evidence="3" id="KW-1185">Reference proteome</keyword>
<accession>A0ABQ2ITK2</accession>
<comment type="caution">
    <text evidence="2">The sequence shown here is derived from an EMBL/GenBank/DDBJ whole genome shotgun (WGS) entry which is preliminary data.</text>
</comment>
<dbReference type="Pfam" id="PF13508">
    <property type="entry name" value="Acetyltransf_7"/>
    <property type="match status" value="1"/>
</dbReference>
<dbReference type="CDD" id="cd04301">
    <property type="entry name" value="NAT_SF"/>
    <property type="match status" value="1"/>
</dbReference>
<dbReference type="SUPFAM" id="SSF55729">
    <property type="entry name" value="Acyl-CoA N-acyltransferases (Nat)"/>
    <property type="match status" value="1"/>
</dbReference>
<dbReference type="InterPro" id="IPR016181">
    <property type="entry name" value="Acyl_CoA_acyltransferase"/>
</dbReference>
<dbReference type="Gene3D" id="3.40.630.30">
    <property type="match status" value="1"/>
</dbReference>
<dbReference type="PROSITE" id="PS51186">
    <property type="entry name" value="GNAT"/>
    <property type="match status" value="1"/>
</dbReference>
<evidence type="ECO:0000313" key="2">
    <source>
        <dbReference type="EMBL" id="GGN30179.1"/>
    </source>
</evidence>
<organism evidence="2 3">
    <name type="scientific">Lentzea pudingi</name>
    <dbReference type="NCBI Taxonomy" id="1789439"/>
    <lineage>
        <taxon>Bacteria</taxon>
        <taxon>Bacillati</taxon>
        <taxon>Actinomycetota</taxon>
        <taxon>Actinomycetes</taxon>
        <taxon>Pseudonocardiales</taxon>
        <taxon>Pseudonocardiaceae</taxon>
        <taxon>Lentzea</taxon>
    </lineage>
</organism>
<dbReference type="EMBL" id="BMNC01000036">
    <property type="protein sequence ID" value="GGN30179.1"/>
    <property type="molecule type" value="Genomic_DNA"/>
</dbReference>
<feature type="domain" description="N-acetyltransferase" evidence="1">
    <location>
        <begin position="3"/>
        <end position="144"/>
    </location>
</feature>
<gene>
    <name evidence="2" type="ORF">GCM10011609_87780</name>
</gene>
<dbReference type="InterPro" id="IPR000182">
    <property type="entry name" value="GNAT_dom"/>
</dbReference>
<dbReference type="InterPro" id="IPR053144">
    <property type="entry name" value="Acetyltransferase_Butenolide"/>
</dbReference>
<protein>
    <submittedName>
        <fullName evidence="2">N-acetyltransferase</fullName>
    </submittedName>
</protein>
<dbReference type="PANTHER" id="PTHR43233">
    <property type="entry name" value="FAMILY N-ACETYLTRANSFERASE, PUTATIVE (AFU_ORTHOLOGUE AFUA_6G03350)-RELATED"/>
    <property type="match status" value="1"/>
</dbReference>